<keyword evidence="3" id="KW-0812">Transmembrane</keyword>
<dbReference type="GO" id="GO:0006508">
    <property type="term" value="P:proteolysis"/>
    <property type="evidence" value="ECO:0007669"/>
    <property type="project" value="InterPro"/>
</dbReference>
<dbReference type="CDD" id="cd05471">
    <property type="entry name" value="pepsin_like"/>
    <property type="match status" value="1"/>
</dbReference>
<protein>
    <submittedName>
        <fullName evidence="6">Aspartic peptidase domain-containing protein</fullName>
    </submittedName>
</protein>
<sequence length="597" mass="64687">MAVVGTRVRGLLVLFSLSTVVVSANNVTNLGKPINVPASQFWDGRDGPWSTFRIEVGTPPQQIRVLPASTQSSTWLVLPEACNNGANKTCSTDRGTIFERHNSSSYQEYGQYSLNTFLEERVGLTAEGGLYGNDTLTLGWAGDGMPTLEHQIIAGILTPNFYIGSLALNPRAMNLTDYNNPIPSLLQSMRNMATPIPSTSWSYTAGSHNLAPKVFGSLVLGGYDSTRFKANQVVFPFGSDISLDFQVAIQEVTTSVTTGSLLNQGIISYIDTLVPDIWLPTETCKKFEEAFGLTWDDRTGLYLMNDTLHQSLLAKNPSVSFKLGPQVSGESVTIDMPYWNFYQTATTAYLGNSSSLYFPLRRAANDSQYVLGRTFLQSAYISADYERNTFNLSQALYPSSSTGSNIVAILPPLNEKAPPGGTPGSSSPKSGLGTGAIAGIAVGGAVVILVVAAVLFILYRRRKNQKTKESHELDDTDVQKNMTHEVSGDQIKYEVGDALRHEVAGDENYKAELYAGDENQKPAEADAANVAEIYEMPAEEPKLHEMAGDHGVRHEMEGKSPLTPKSPALSTVPTARRGTDASESALIPREDISPMSP</sequence>
<dbReference type="AlphaFoldDB" id="A0A1Y2A4E8"/>
<reference evidence="6 7" key="1">
    <citation type="submission" date="2016-07" db="EMBL/GenBank/DDBJ databases">
        <title>Pervasive Adenine N6-methylation of Active Genes in Fungi.</title>
        <authorList>
            <consortium name="DOE Joint Genome Institute"/>
            <person name="Mondo S.J."/>
            <person name="Dannebaum R.O."/>
            <person name="Kuo R.C."/>
            <person name="Labutti K."/>
            <person name="Haridas S."/>
            <person name="Kuo A."/>
            <person name="Salamov A."/>
            <person name="Ahrendt S.R."/>
            <person name="Lipzen A."/>
            <person name="Sullivan W."/>
            <person name="Andreopoulos W.B."/>
            <person name="Clum A."/>
            <person name="Lindquist E."/>
            <person name="Daum C."/>
            <person name="Ramamoorthy G.K."/>
            <person name="Gryganskyi A."/>
            <person name="Culley D."/>
            <person name="Magnuson J.K."/>
            <person name="James T.Y."/>
            <person name="O'Malley M.A."/>
            <person name="Stajich J.E."/>
            <person name="Spatafora J.W."/>
            <person name="Visel A."/>
            <person name="Grigoriev I.V."/>
        </authorList>
    </citation>
    <scope>NUCLEOTIDE SEQUENCE [LARGE SCALE GENOMIC DNA]</scope>
    <source>
        <strain evidence="6 7">CBS 115471</strain>
    </source>
</reference>
<evidence type="ECO:0000259" key="5">
    <source>
        <dbReference type="PROSITE" id="PS51767"/>
    </source>
</evidence>
<dbReference type="InterPro" id="IPR001461">
    <property type="entry name" value="Aspartic_peptidase_A1"/>
</dbReference>
<name>A0A1Y2A4E8_9PLEO</name>
<dbReference type="Proteomes" id="UP000193144">
    <property type="component" value="Unassembled WGS sequence"/>
</dbReference>
<evidence type="ECO:0000256" key="2">
    <source>
        <dbReference type="SAM" id="MobiDB-lite"/>
    </source>
</evidence>
<feature type="domain" description="Peptidase A1" evidence="5">
    <location>
        <begin position="50"/>
        <end position="393"/>
    </location>
</feature>
<feature type="signal peptide" evidence="4">
    <location>
        <begin position="1"/>
        <end position="24"/>
    </location>
</feature>
<evidence type="ECO:0000313" key="7">
    <source>
        <dbReference type="Proteomes" id="UP000193144"/>
    </source>
</evidence>
<dbReference type="OrthoDB" id="4074350at2759"/>
<dbReference type="PROSITE" id="PS51767">
    <property type="entry name" value="PEPTIDASE_A1"/>
    <property type="match status" value="1"/>
</dbReference>
<dbReference type="InterPro" id="IPR033121">
    <property type="entry name" value="PEPTIDASE_A1"/>
</dbReference>
<feature type="chain" id="PRO_5012395296" evidence="4">
    <location>
        <begin position="25"/>
        <end position="597"/>
    </location>
</feature>
<proteinExistence type="inferred from homology"/>
<evidence type="ECO:0000313" key="6">
    <source>
        <dbReference type="EMBL" id="ORY17393.1"/>
    </source>
</evidence>
<evidence type="ECO:0000256" key="3">
    <source>
        <dbReference type="SAM" id="Phobius"/>
    </source>
</evidence>
<feature type="region of interest" description="Disordered" evidence="2">
    <location>
        <begin position="552"/>
        <end position="597"/>
    </location>
</feature>
<dbReference type="InterPro" id="IPR021109">
    <property type="entry name" value="Peptidase_aspartic_dom_sf"/>
</dbReference>
<comment type="caution">
    <text evidence="6">The sequence shown here is derived from an EMBL/GenBank/DDBJ whole genome shotgun (WGS) entry which is preliminary data.</text>
</comment>
<dbReference type="PANTHER" id="PTHR47966:SF51">
    <property type="entry name" value="BETA-SITE APP-CLEAVING ENZYME, ISOFORM A-RELATED"/>
    <property type="match status" value="1"/>
</dbReference>
<evidence type="ECO:0000256" key="1">
    <source>
        <dbReference type="ARBA" id="ARBA00007447"/>
    </source>
</evidence>
<gene>
    <name evidence="6" type="ORF">BCR34DRAFT_596869</name>
</gene>
<dbReference type="GO" id="GO:0004190">
    <property type="term" value="F:aspartic-type endopeptidase activity"/>
    <property type="evidence" value="ECO:0007669"/>
    <property type="project" value="InterPro"/>
</dbReference>
<feature type="compositionally biased region" description="Basic and acidic residues" evidence="2">
    <location>
        <begin position="588"/>
        <end position="597"/>
    </location>
</feature>
<feature type="transmembrane region" description="Helical" evidence="3">
    <location>
        <begin position="436"/>
        <end position="459"/>
    </location>
</feature>
<dbReference type="SUPFAM" id="SSF50630">
    <property type="entry name" value="Acid proteases"/>
    <property type="match status" value="1"/>
</dbReference>
<keyword evidence="3" id="KW-0472">Membrane</keyword>
<comment type="similarity">
    <text evidence="1">Belongs to the peptidase A1 family.</text>
</comment>
<dbReference type="Gene3D" id="2.40.70.10">
    <property type="entry name" value="Acid Proteases"/>
    <property type="match status" value="2"/>
</dbReference>
<dbReference type="EMBL" id="MCFA01000012">
    <property type="protein sequence ID" value="ORY17393.1"/>
    <property type="molecule type" value="Genomic_DNA"/>
</dbReference>
<keyword evidence="3" id="KW-1133">Transmembrane helix</keyword>
<keyword evidence="7" id="KW-1185">Reference proteome</keyword>
<dbReference type="Pfam" id="PF00026">
    <property type="entry name" value="Asp"/>
    <property type="match status" value="1"/>
</dbReference>
<dbReference type="STRING" id="1231657.A0A1Y2A4E8"/>
<dbReference type="InterPro" id="IPR034164">
    <property type="entry name" value="Pepsin-like_dom"/>
</dbReference>
<evidence type="ECO:0000256" key="4">
    <source>
        <dbReference type="SAM" id="SignalP"/>
    </source>
</evidence>
<keyword evidence="4" id="KW-0732">Signal</keyword>
<dbReference type="PRINTS" id="PR00792">
    <property type="entry name" value="PEPSIN"/>
</dbReference>
<organism evidence="6 7">
    <name type="scientific">Clohesyomyces aquaticus</name>
    <dbReference type="NCBI Taxonomy" id="1231657"/>
    <lineage>
        <taxon>Eukaryota</taxon>
        <taxon>Fungi</taxon>
        <taxon>Dikarya</taxon>
        <taxon>Ascomycota</taxon>
        <taxon>Pezizomycotina</taxon>
        <taxon>Dothideomycetes</taxon>
        <taxon>Pleosporomycetidae</taxon>
        <taxon>Pleosporales</taxon>
        <taxon>Lindgomycetaceae</taxon>
        <taxon>Clohesyomyces</taxon>
    </lineage>
</organism>
<accession>A0A1Y2A4E8</accession>
<dbReference type="PANTHER" id="PTHR47966">
    <property type="entry name" value="BETA-SITE APP-CLEAVING ENZYME, ISOFORM A-RELATED"/>
    <property type="match status" value="1"/>
</dbReference>
<dbReference type="GO" id="GO:0000324">
    <property type="term" value="C:fungal-type vacuole"/>
    <property type="evidence" value="ECO:0007669"/>
    <property type="project" value="TreeGrafter"/>
</dbReference>